<evidence type="ECO:0000313" key="11">
    <source>
        <dbReference type="Proteomes" id="UP001208656"/>
    </source>
</evidence>
<dbReference type="NCBIfam" id="TIGR01368">
    <property type="entry name" value="CPSaseIIsmall"/>
    <property type="match status" value="1"/>
</dbReference>
<dbReference type="InterPro" id="IPR036480">
    <property type="entry name" value="CarbP_synth_ssu_N_sf"/>
</dbReference>
<evidence type="ECO:0000259" key="9">
    <source>
        <dbReference type="SMART" id="SM01097"/>
    </source>
</evidence>
<accession>A0ABT2WIF2</accession>
<dbReference type="HAMAP" id="MF_01209">
    <property type="entry name" value="CPSase_S_chain"/>
    <property type="match status" value="1"/>
</dbReference>
<comment type="caution">
    <text evidence="8">Lacks conserved residue(s) required for the propagation of feature annotation.</text>
</comment>
<dbReference type="NCBIfam" id="NF009475">
    <property type="entry name" value="PRK12838.1"/>
    <property type="match status" value="1"/>
</dbReference>
<keyword evidence="8" id="KW-0028">Amino-acid biosynthesis</keyword>
<organism evidence="10 11">
    <name type="scientific">Pallidibacillus thermolactis</name>
    <dbReference type="NCBI Taxonomy" id="251051"/>
    <lineage>
        <taxon>Bacteria</taxon>
        <taxon>Bacillati</taxon>
        <taxon>Bacillota</taxon>
        <taxon>Bacilli</taxon>
        <taxon>Bacillales</taxon>
        <taxon>Bacillaceae</taxon>
        <taxon>Pallidibacillus</taxon>
    </lineage>
</organism>
<evidence type="ECO:0000256" key="4">
    <source>
        <dbReference type="ARBA" id="ARBA00022741"/>
    </source>
</evidence>
<protein>
    <recommendedName>
        <fullName evidence="8">Carbamoyl phosphate synthase small chain</fullName>
        <ecNumber evidence="8">6.3.5.5</ecNumber>
    </recommendedName>
    <alternativeName>
        <fullName evidence="8">Carbamoyl phosphate synthetase glutamine chain</fullName>
    </alternativeName>
</protein>
<keyword evidence="11" id="KW-1185">Reference proteome</keyword>
<comment type="pathway">
    <text evidence="8">Pyrimidine metabolism; UMP biosynthesis via de novo pathway; (S)-dihydroorotate from bicarbonate: step 1/3.</text>
</comment>
<dbReference type="InterPro" id="IPR002474">
    <property type="entry name" value="CarbamoylP_synth_ssu_N"/>
</dbReference>
<feature type="domain" description="Carbamoyl-phosphate synthase small subunit N-terminal" evidence="9">
    <location>
        <begin position="2"/>
        <end position="132"/>
    </location>
</feature>
<dbReference type="SMART" id="SM01097">
    <property type="entry name" value="CPSase_sm_chain"/>
    <property type="match status" value="1"/>
</dbReference>
<feature type="binding site" evidence="8">
    <location>
        <position position="217"/>
    </location>
    <ligand>
        <name>L-glutamine</name>
        <dbReference type="ChEBI" id="CHEBI:58359"/>
    </ligand>
</feature>
<gene>
    <name evidence="8" type="primary">carA</name>
    <name evidence="10" type="ORF">OEV82_12180</name>
</gene>
<keyword evidence="8" id="KW-0055">Arginine biosynthesis</keyword>
<name>A0ABT2WIF2_9BACI</name>
<dbReference type="PROSITE" id="PS51273">
    <property type="entry name" value="GATASE_TYPE_1"/>
    <property type="match status" value="1"/>
</dbReference>
<keyword evidence="4 8" id="KW-0547">Nucleotide-binding</keyword>
<dbReference type="PRINTS" id="PR00096">
    <property type="entry name" value="GATASE"/>
</dbReference>
<comment type="caution">
    <text evidence="10">The sequence shown here is derived from an EMBL/GenBank/DDBJ whole genome shotgun (WGS) entry which is preliminary data.</text>
</comment>
<feature type="binding site" evidence="8">
    <location>
        <position position="246"/>
    </location>
    <ligand>
        <name>L-glutamine</name>
        <dbReference type="ChEBI" id="CHEBI:58359"/>
    </ligand>
</feature>
<feature type="binding site" evidence="8">
    <location>
        <position position="46"/>
    </location>
    <ligand>
        <name>L-glutamine</name>
        <dbReference type="ChEBI" id="CHEBI:58359"/>
    </ligand>
</feature>
<feature type="binding site" evidence="8">
    <location>
        <position position="284"/>
    </location>
    <ligand>
        <name>L-glutamine</name>
        <dbReference type="ChEBI" id="CHEBI:58359"/>
    </ligand>
</feature>
<comment type="similarity">
    <text evidence="2 8">Belongs to the CarA family.</text>
</comment>
<keyword evidence="8" id="KW-0665">Pyrimidine biosynthesis</keyword>
<comment type="pathway">
    <text evidence="1 8">Amino-acid biosynthesis; L-arginine biosynthesis; carbamoyl phosphate from bicarbonate: step 1/1.</text>
</comment>
<dbReference type="InterPro" id="IPR050472">
    <property type="entry name" value="Anth_synth/Amidotransfase"/>
</dbReference>
<dbReference type="PRINTS" id="PR00099">
    <property type="entry name" value="CPSGATASE"/>
</dbReference>
<feature type="region of interest" description="CPSase" evidence="8">
    <location>
        <begin position="1"/>
        <end position="166"/>
    </location>
</feature>
<dbReference type="InterPro" id="IPR006274">
    <property type="entry name" value="CarbamoylP_synth_ssu"/>
</dbReference>
<dbReference type="PANTHER" id="PTHR43418">
    <property type="entry name" value="MULTIFUNCTIONAL TRYPTOPHAN BIOSYNTHESIS PROTEIN-RELATED"/>
    <property type="match status" value="1"/>
</dbReference>
<comment type="function">
    <text evidence="8">Small subunit of the glutamine-dependent carbamoyl phosphate synthetase (CPSase). CPSase catalyzes the formation of carbamoyl phosphate from the ammonia moiety of glutamine, carbonate, and phosphate donated by ATP, constituting the first step of 2 biosynthetic pathways, one leading to arginine and/or urea and the other to pyrimidine nucleotides. The small subunit (glutamine amidotransferase) binds and cleaves glutamine to supply the large subunit with the substrate ammonia.</text>
</comment>
<dbReference type="PANTHER" id="PTHR43418:SF7">
    <property type="entry name" value="CARBAMOYL-PHOSPHATE SYNTHASE SMALL CHAIN"/>
    <property type="match status" value="1"/>
</dbReference>
<dbReference type="SUPFAM" id="SSF52021">
    <property type="entry name" value="Carbamoyl phosphate synthetase, small subunit N-terminal domain"/>
    <property type="match status" value="1"/>
</dbReference>
<evidence type="ECO:0000256" key="8">
    <source>
        <dbReference type="HAMAP-Rule" id="MF_01209"/>
    </source>
</evidence>
<keyword evidence="3 8" id="KW-0436">Ligase</keyword>
<keyword evidence="6 8" id="KW-0315">Glutamine amidotransferase</keyword>
<dbReference type="Pfam" id="PF00117">
    <property type="entry name" value="GATase"/>
    <property type="match status" value="1"/>
</dbReference>
<evidence type="ECO:0000256" key="3">
    <source>
        <dbReference type="ARBA" id="ARBA00022598"/>
    </source>
</evidence>
<evidence type="ECO:0000256" key="6">
    <source>
        <dbReference type="ARBA" id="ARBA00022962"/>
    </source>
</evidence>
<feature type="active site" evidence="8">
    <location>
        <position position="329"/>
    </location>
</feature>
<evidence type="ECO:0000256" key="1">
    <source>
        <dbReference type="ARBA" id="ARBA00005077"/>
    </source>
</evidence>
<sequence>MTTGYIILETGEIFSGKLIGKVKRSAGEIVFNTSMTGHQHILTNPSYTGQIIVFSYPVIGGYRIRSKENKTKKIYAQGVVIKEICNVPSYDPLAISMESVLEKDNIPCLTEVDTRALIKTIRKRGTVKAVISDDMNDKPETNTSFKPVNKVSTKTVIQYTNDVNAPHIVIVDFGVEQEIVQYFINANCRVTLVPYDYSFENILQLKPDGIVLSNGPGDPMDLIDEIEKIYKLSTLFPTLGISLGHQLVALAYGAKTEALPFGHRGGNYPVKDLRTGKVYITTQNHGYTVIDQTIDRNEFNISYQNVNDGSIEGIEHKQKPIQTVQFYPDTVFPSQMETGHIFHSFLETVNKNTGVMSYAVK</sequence>
<proteinExistence type="inferred from homology"/>
<dbReference type="InterPro" id="IPR035686">
    <property type="entry name" value="CPSase_GATase1"/>
</dbReference>
<dbReference type="SUPFAM" id="SSF52317">
    <property type="entry name" value="Class I glutamine amidotransferase-like"/>
    <property type="match status" value="1"/>
</dbReference>
<dbReference type="InterPro" id="IPR029062">
    <property type="entry name" value="Class_I_gatase-like"/>
</dbReference>
<dbReference type="Pfam" id="PF00988">
    <property type="entry name" value="CPSase_sm_chain"/>
    <property type="match status" value="1"/>
</dbReference>
<comment type="catalytic activity">
    <reaction evidence="7 8">
        <text>hydrogencarbonate + L-glutamine + 2 ATP + H2O = carbamoyl phosphate + L-glutamate + 2 ADP + phosphate + 2 H(+)</text>
        <dbReference type="Rhea" id="RHEA:18633"/>
        <dbReference type="ChEBI" id="CHEBI:15377"/>
        <dbReference type="ChEBI" id="CHEBI:15378"/>
        <dbReference type="ChEBI" id="CHEBI:17544"/>
        <dbReference type="ChEBI" id="CHEBI:29985"/>
        <dbReference type="ChEBI" id="CHEBI:30616"/>
        <dbReference type="ChEBI" id="CHEBI:43474"/>
        <dbReference type="ChEBI" id="CHEBI:58228"/>
        <dbReference type="ChEBI" id="CHEBI:58359"/>
        <dbReference type="ChEBI" id="CHEBI:456216"/>
        <dbReference type="EC" id="6.3.5.5"/>
    </reaction>
</comment>
<dbReference type="CDD" id="cd01744">
    <property type="entry name" value="GATase1_CPSase"/>
    <property type="match status" value="1"/>
</dbReference>
<feature type="binding site" evidence="8">
    <location>
        <position position="286"/>
    </location>
    <ligand>
        <name>L-glutamine</name>
        <dbReference type="ChEBI" id="CHEBI:58359"/>
    </ligand>
</feature>
<evidence type="ECO:0000256" key="5">
    <source>
        <dbReference type="ARBA" id="ARBA00022840"/>
    </source>
</evidence>
<dbReference type="PRINTS" id="PR00097">
    <property type="entry name" value="ANTSNTHASEII"/>
</dbReference>
<dbReference type="EC" id="6.3.5.5" evidence="8"/>
<comment type="catalytic activity">
    <reaction evidence="8">
        <text>L-glutamine + H2O = L-glutamate + NH4(+)</text>
        <dbReference type="Rhea" id="RHEA:15889"/>
        <dbReference type="ChEBI" id="CHEBI:15377"/>
        <dbReference type="ChEBI" id="CHEBI:28938"/>
        <dbReference type="ChEBI" id="CHEBI:29985"/>
        <dbReference type="ChEBI" id="CHEBI:58359"/>
    </reaction>
</comment>
<dbReference type="Gene3D" id="3.50.30.20">
    <property type="entry name" value="Carbamoyl-phosphate synthase small subunit, N-terminal domain"/>
    <property type="match status" value="1"/>
</dbReference>
<evidence type="ECO:0000256" key="7">
    <source>
        <dbReference type="ARBA" id="ARBA00048816"/>
    </source>
</evidence>
<dbReference type="EMBL" id="JAOUSE010000042">
    <property type="protein sequence ID" value="MCU9595197.1"/>
    <property type="molecule type" value="Genomic_DNA"/>
</dbReference>
<dbReference type="Gene3D" id="3.40.50.880">
    <property type="match status" value="1"/>
</dbReference>
<reference evidence="10 11" key="1">
    <citation type="submission" date="2022-10" db="EMBL/GenBank/DDBJ databases">
        <title>Description of Fervidibacillus gen. nov. in the family Fervidibacillaceae fam. nov. with two species, Fervidibacillus albus sp. nov., and Fervidibacillus halotolerans sp. nov., isolated from tidal flat sediments.</title>
        <authorList>
            <person name="Kwon K.K."/>
            <person name="Yang S.-H."/>
        </authorList>
    </citation>
    <scope>NUCLEOTIDE SEQUENCE [LARGE SCALE GENOMIC DNA]</scope>
    <source>
        <strain evidence="10 11">DSM 23332</strain>
    </source>
</reference>
<feature type="binding site" evidence="8">
    <location>
        <position position="215"/>
    </location>
    <ligand>
        <name>L-glutamine</name>
        <dbReference type="ChEBI" id="CHEBI:58359"/>
    </ligand>
</feature>
<feature type="binding site" evidence="8">
    <location>
        <position position="243"/>
    </location>
    <ligand>
        <name>L-glutamine</name>
        <dbReference type="ChEBI" id="CHEBI:58359"/>
    </ligand>
</feature>
<dbReference type="Proteomes" id="UP001208656">
    <property type="component" value="Unassembled WGS sequence"/>
</dbReference>
<comment type="subunit">
    <text evidence="8">Composed of two chains; the small (or glutamine) chain promotes the hydrolysis of glutamine to ammonia, which is used by the large (or ammonia) chain to synthesize carbamoyl phosphate. Tetramer of heterodimers (alpha,beta)4.</text>
</comment>
<dbReference type="InterPro" id="IPR017926">
    <property type="entry name" value="GATASE"/>
</dbReference>
<evidence type="ECO:0000256" key="2">
    <source>
        <dbReference type="ARBA" id="ARBA00007800"/>
    </source>
</evidence>
<feature type="binding site" evidence="8">
    <location>
        <position position="287"/>
    </location>
    <ligand>
        <name>L-glutamine</name>
        <dbReference type="ChEBI" id="CHEBI:58359"/>
    </ligand>
</feature>
<keyword evidence="5 8" id="KW-0067">ATP-binding</keyword>
<evidence type="ECO:0000313" key="10">
    <source>
        <dbReference type="EMBL" id="MCU9595197.1"/>
    </source>
</evidence>